<name>A0A5D0RE49_9FLAO</name>
<reference evidence="3 4" key="1">
    <citation type="submission" date="2019-08" db="EMBL/GenBank/DDBJ databases">
        <title>Genomes of Antarctic Bizionia species.</title>
        <authorList>
            <person name="Bowman J.P."/>
        </authorList>
    </citation>
    <scope>NUCLEOTIDE SEQUENCE [LARGE SCALE GENOMIC DNA]</scope>
    <source>
        <strain evidence="3 4">ADA-4</strain>
    </source>
</reference>
<dbReference type="Proteomes" id="UP000323720">
    <property type="component" value="Unassembled WGS sequence"/>
</dbReference>
<dbReference type="PROSITE" id="PS50853">
    <property type="entry name" value="FN3"/>
    <property type="match status" value="1"/>
</dbReference>
<dbReference type="SUPFAM" id="SSF49265">
    <property type="entry name" value="Fibronectin type III"/>
    <property type="match status" value="1"/>
</dbReference>
<evidence type="ECO:0000313" key="3">
    <source>
        <dbReference type="EMBL" id="TYB79782.1"/>
    </source>
</evidence>
<dbReference type="InterPro" id="IPR013783">
    <property type="entry name" value="Ig-like_fold"/>
</dbReference>
<dbReference type="OrthoDB" id="211220at2"/>
<sequence length="235" mass="26252">MKIFKNKFNFLLFSLLLGFVLNSCSSDDDGSIANQAPNNFNVVDVANDADLQLQLSWETATDPEGDAISYQVYLDTQNPPQMAIANNLNATTYSIQTDLQPETTYYWMVIAKDANGNTTQSNIDTFTTRELTTGETLIGKWYFESQAGSPPLSECKKNAFINFTEDLFFQITNYDEDTDGNCVLMNSANGTYQVIDRFQFEVTGNGTTEIWNIQSISSTELVVNYVGTIITFIKA</sequence>
<proteinExistence type="predicted"/>
<dbReference type="InterPro" id="IPR003961">
    <property type="entry name" value="FN3_dom"/>
</dbReference>
<accession>A0A5D0RE49</accession>
<dbReference type="InterPro" id="IPR036116">
    <property type="entry name" value="FN3_sf"/>
</dbReference>
<feature type="domain" description="Fibronectin type-III" evidence="2">
    <location>
        <begin position="36"/>
        <end position="131"/>
    </location>
</feature>
<evidence type="ECO:0000313" key="4">
    <source>
        <dbReference type="Proteomes" id="UP000323720"/>
    </source>
</evidence>
<comment type="caution">
    <text evidence="3">The sequence shown here is derived from an EMBL/GenBank/DDBJ whole genome shotgun (WGS) entry which is preliminary data.</text>
</comment>
<dbReference type="EMBL" id="VSKK01000001">
    <property type="protein sequence ID" value="TYB79782.1"/>
    <property type="molecule type" value="Genomic_DNA"/>
</dbReference>
<keyword evidence="1" id="KW-0732">Signal</keyword>
<organism evidence="3 4">
    <name type="scientific">Bizionia myxarmorum</name>
    <dbReference type="NCBI Taxonomy" id="291186"/>
    <lineage>
        <taxon>Bacteria</taxon>
        <taxon>Pseudomonadati</taxon>
        <taxon>Bacteroidota</taxon>
        <taxon>Flavobacteriia</taxon>
        <taxon>Flavobacteriales</taxon>
        <taxon>Flavobacteriaceae</taxon>
        <taxon>Bizionia</taxon>
    </lineage>
</organism>
<evidence type="ECO:0000256" key="1">
    <source>
        <dbReference type="SAM" id="SignalP"/>
    </source>
</evidence>
<dbReference type="RefSeq" id="WP_148403510.1">
    <property type="nucleotide sequence ID" value="NZ_VSKK01000001.1"/>
</dbReference>
<evidence type="ECO:0000259" key="2">
    <source>
        <dbReference type="PROSITE" id="PS50853"/>
    </source>
</evidence>
<feature type="chain" id="PRO_5023119398" evidence="1">
    <location>
        <begin position="26"/>
        <end position="235"/>
    </location>
</feature>
<dbReference type="CDD" id="cd00063">
    <property type="entry name" value="FN3"/>
    <property type="match status" value="1"/>
</dbReference>
<dbReference type="AlphaFoldDB" id="A0A5D0RE49"/>
<feature type="signal peptide" evidence="1">
    <location>
        <begin position="1"/>
        <end position="25"/>
    </location>
</feature>
<dbReference type="Pfam" id="PF00041">
    <property type="entry name" value="fn3"/>
    <property type="match status" value="1"/>
</dbReference>
<gene>
    <name evidence="3" type="ORF">ES674_08545</name>
</gene>
<dbReference type="InterPro" id="IPR024311">
    <property type="entry name" value="Lipocalin-like"/>
</dbReference>
<keyword evidence="4" id="KW-1185">Reference proteome</keyword>
<dbReference type="Pfam" id="PF13648">
    <property type="entry name" value="Lipocalin_4"/>
    <property type="match status" value="1"/>
</dbReference>
<protein>
    <submittedName>
        <fullName evidence="3">Fibronectin type III domain-containing protein</fullName>
    </submittedName>
</protein>
<dbReference type="Gene3D" id="2.60.40.10">
    <property type="entry name" value="Immunoglobulins"/>
    <property type="match status" value="1"/>
</dbReference>